<sequence>SPLLSLAHPPPPLSPPLSRTPAAGAAGGVDPTSIPIFRSTPPAPPHAASTHAARTLSPRLIDLRQHRRAPPPISAARTTSLRLTDLLRRYSASINLQINKAVEAEEAAIHNRQRQRDAAAASRSTAAYPYSRHRSSSAERFRAPFATPTPSLICLLSPDKYP</sequence>
<protein>
    <submittedName>
        <fullName evidence="2">Os06g0154800 protein</fullName>
    </submittedName>
</protein>
<reference evidence="2 3" key="3">
    <citation type="journal article" date="2013" name="Rice">
        <title>Improvement of the Oryza sativa Nipponbare reference genome using next generation sequence and optical map data.</title>
        <authorList>
            <person name="Kawahara Y."/>
            <person name="de la Bastide M."/>
            <person name="Hamilton J.P."/>
            <person name="Kanamori H."/>
            <person name="McCombie W.R."/>
            <person name="Ouyang S."/>
            <person name="Schwartz D.C."/>
            <person name="Tanaka T."/>
            <person name="Wu J."/>
            <person name="Zhou S."/>
            <person name="Childs K.L."/>
            <person name="Davidson R.M."/>
            <person name="Lin H."/>
            <person name="Quesada-Ocampo L."/>
            <person name="Vaillancourt B."/>
            <person name="Sakai H."/>
            <person name="Lee S.S."/>
            <person name="Kim J."/>
            <person name="Numa H."/>
            <person name="Itoh T."/>
            <person name="Buell C.R."/>
            <person name="Matsumoto T."/>
        </authorList>
    </citation>
    <scope>NUCLEOTIDE SEQUENCE [LARGE SCALE GENOMIC DNA]</scope>
    <source>
        <strain evidence="3">cv. Nipponbare</strain>
    </source>
</reference>
<evidence type="ECO:0000313" key="3">
    <source>
        <dbReference type="Proteomes" id="UP000059680"/>
    </source>
</evidence>
<dbReference type="AlphaFoldDB" id="A0A0P0WSV4"/>
<name>A0A0P0WSV4_ORYSJ</name>
<feature type="region of interest" description="Disordered" evidence="1">
    <location>
        <begin position="112"/>
        <end position="142"/>
    </location>
</feature>
<proteinExistence type="predicted"/>
<evidence type="ECO:0000313" key="2">
    <source>
        <dbReference type="EMBL" id="BAS96227.1"/>
    </source>
</evidence>
<dbReference type="PaxDb" id="39947-A0A0P0WSV4"/>
<feature type="non-terminal residue" evidence="2">
    <location>
        <position position="1"/>
    </location>
</feature>
<dbReference type="SMR" id="A0A0P0WSV4"/>
<keyword evidence="3" id="KW-1185">Reference proteome</keyword>
<reference evidence="2 3" key="2">
    <citation type="journal article" date="2013" name="Plant Cell Physiol.">
        <title>Rice Annotation Project Database (RAP-DB): an integrative and interactive database for rice genomics.</title>
        <authorList>
            <person name="Sakai H."/>
            <person name="Lee S.S."/>
            <person name="Tanaka T."/>
            <person name="Numa H."/>
            <person name="Kim J."/>
            <person name="Kawahara Y."/>
            <person name="Wakimoto H."/>
            <person name="Yang C.C."/>
            <person name="Iwamoto M."/>
            <person name="Abe T."/>
            <person name="Yamada Y."/>
            <person name="Muto A."/>
            <person name="Inokuchi H."/>
            <person name="Ikemura T."/>
            <person name="Matsumoto T."/>
            <person name="Sasaki T."/>
            <person name="Itoh T."/>
        </authorList>
    </citation>
    <scope>NUCLEOTIDE SEQUENCE [LARGE SCALE GENOMIC DNA]</scope>
    <source>
        <strain evidence="3">cv. Nipponbare</strain>
    </source>
</reference>
<gene>
    <name evidence="2" type="ordered locus">Os06g0154800</name>
    <name evidence="2" type="ORF">OSNPB_060154800</name>
</gene>
<reference evidence="3" key="1">
    <citation type="journal article" date="2005" name="Nature">
        <title>The map-based sequence of the rice genome.</title>
        <authorList>
            <consortium name="International rice genome sequencing project (IRGSP)"/>
            <person name="Matsumoto T."/>
            <person name="Wu J."/>
            <person name="Kanamori H."/>
            <person name="Katayose Y."/>
            <person name="Fujisawa M."/>
            <person name="Namiki N."/>
            <person name="Mizuno H."/>
            <person name="Yamamoto K."/>
            <person name="Antonio B.A."/>
            <person name="Baba T."/>
            <person name="Sakata K."/>
            <person name="Nagamura Y."/>
            <person name="Aoki H."/>
            <person name="Arikawa K."/>
            <person name="Arita K."/>
            <person name="Bito T."/>
            <person name="Chiden Y."/>
            <person name="Fujitsuka N."/>
            <person name="Fukunaka R."/>
            <person name="Hamada M."/>
            <person name="Harada C."/>
            <person name="Hayashi A."/>
            <person name="Hijishita S."/>
            <person name="Honda M."/>
            <person name="Hosokawa S."/>
            <person name="Ichikawa Y."/>
            <person name="Idonuma A."/>
            <person name="Iijima M."/>
            <person name="Ikeda M."/>
            <person name="Ikeno M."/>
            <person name="Ito K."/>
            <person name="Ito S."/>
            <person name="Ito T."/>
            <person name="Ito Y."/>
            <person name="Ito Y."/>
            <person name="Iwabuchi A."/>
            <person name="Kamiya K."/>
            <person name="Karasawa W."/>
            <person name="Kurita K."/>
            <person name="Katagiri S."/>
            <person name="Kikuta A."/>
            <person name="Kobayashi H."/>
            <person name="Kobayashi N."/>
            <person name="Machita K."/>
            <person name="Maehara T."/>
            <person name="Masukawa M."/>
            <person name="Mizubayashi T."/>
            <person name="Mukai Y."/>
            <person name="Nagasaki H."/>
            <person name="Nagata Y."/>
            <person name="Naito S."/>
            <person name="Nakashima M."/>
            <person name="Nakama Y."/>
            <person name="Nakamichi Y."/>
            <person name="Nakamura M."/>
            <person name="Meguro A."/>
            <person name="Negishi M."/>
            <person name="Ohta I."/>
            <person name="Ohta T."/>
            <person name="Okamoto M."/>
            <person name="Ono N."/>
            <person name="Saji S."/>
            <person name="Sakaguchi M."/>
            <person name="Sakai K."/>
            <person name="Shibata M."/>
            <person name="Shimokawa T."/>
            <person name="Song J."/>
            <person name="Takazaki Y."/>
            <person name="Terasawa K."/>
            <person name="Tsugane M."/>
            <person name="Tsuji K."/>
            <person name="Ueda S."/>
            <person name="Waki K."/>
            <person name="Yamagata H."/>
            <person name="Yamamoto M."/>
            <person name="Yamamoto S."/>
            <person name="Yamane H."/>
            <person name="Yoshiki S."/>
            <person name="Yoshihara R."/>
            <person name="Yukawa K."/>
            <person name="Zhong H."/>
            <person name="Yano M."/>
            <person name="Yuan Q."/>
            <person name="Ouyang S."/>
            <person name="Liu J."/>
            <person name="Jones K.M."/>
            <person name="Gansberger K."/>
            <person name="Moffat K."/>
            <person name="Hill J."/>
            <person name="Bera J."/>
            <person name="Fadrosh D."/>
            <person name="Jin S."/>
            <person name="Johri S."/>
            <person name="Kim M."/>
            <person name="Overton L."/>
            <person name="Reardon M."/>
            <person name="Tsitrin T."/>
            <person name="Vuong H."/>
            <person name="Weaver B."/>
            <person name="Ciecko A."/>
            <person name="Tallon L."/>
            <person name="Jackson J."/>
            <person name="Pai G."/>
            <person name="Aken S.V."/>
            <person name="Utterback T."/>
            <person name="Reidmuller S."/>
            <person name="Feldblyum T."/>
            <person name="Hsiao J."/>
            <person name="Zismann V."/>
            <person name="Iobst S."/>
            <person name="de Vazeille A.R."/>
            <person name="Buell C.R."/>
            <person name="Ying K."/>
            <person name="Li Y."/>
            <person name="Lu T."/>
            <person name="Huang Y."/>
            <person name="Zhao Q."/>
            <person name="Feng Q."/>
            <person name="Zhang L."/>
            <person name="Zhu J."/>
            <person name="Weng Q."/>
            <person name="Mu J."/>
            <person name="Lu Y."/>
            <person name="Fan D."/>
            <person name="Liu Y."/>
            <person name="Guan J."/>
            <person name="Zhang Y."/>
            <person name="Yu S."/>
            <person name="Liu X."/>
            <person name="Zhang Y."/>
            <person name="Hong G."/>
            <person name="Han B."/>
            <person name="Choisne N."/>
            <person name="Demange N."/>
            <person name="Orjeda G."/>
            <person name="Samain S."/>
            <person name="Cattolico L."/>
            <person name="Pelletier E."/>
            <person name="Couloux A."/>
            <person name="Segurens B."/>
            <person name="Wincker P."/>
            <person name="D'Hont A."/>
            <person name="Scarpelli C."/>
            <person name="Weissenbach J."/>
            <person name="Salanoubat M."/>
            <person name="Quetier F."/>
            <person name="Yu Y."/>
            <person name="Kim H.R."/>
            <person name="Rambo T."/>
            <person name="Currie J."/>
            <person name="Collura K."/>
            <person name="Luo M."/>
            <person name="Yang T."/>
            <person name="Ammiraju J.S.S."/>
            <person name="Engler F."/>
            <person name="Soderlund C."/>
            <person name="Wing R.A."/>
            <person name="Palmer L.E."/>
            <person name="de la Bastide M."/>
            <person name="Spiegel L."/>
            <person name="Nascimento L."/>
            <person name="Zutavern T."/>
            <person name="O'Shaughnessy A."/>
            <person name="Dike S."/>
            <person name="Dedhia N."/>
            <person name="Preston R."/>
            <person name="Balija V."/>
            <person name="McCombie W.R."/>
            <person name="Chow T."/>
            <person name="Chen H."/>
            <person name="Chung M."/>
            <person name="Chen C."/>
            <person name="Shaw J."/>
            <person name="Wu H."/>
            <person name="Hsiao K."/>
            <person name="Chao Y."/>
            <person name="Chu M."/>
            <person name="Cheng C."/>
            <person name="Hour A."/>
            <person name="Lee P."/>
            <person name="Lin S."/>
            <person name="Lin Y."/>
            <person name="Liou J."/>
            <person name="Liu S."/>
            <person name="Hsing Y."/>
            <person name="Raghuvanshi S."/>
            <person name="Mohanty A."/>
            <person name="Bharti A.K."/>
            <person name="Gaur A."/>
            <person name="Gupta V."/>
            <person name="Kumar D."/>
            <person name="Ravi V."/>
            <person name="Vij S."/>
            <person name="Kapur A."/>
            <person name="Khurana P."/>
            <person name="Khurana P."/>
            <person name="Khurana J.P."/>
            <person name="Tyagi A.K."/>
            <person name="Gaikwad K."/>
            <person name="Singh A."/>
            <person name="Dalal V."/>
            <person name="Srivastava S."/>
            <person name="Dixit A."/>
            <person name="Pal A.K."/>
            <person name="Ghazi I.A."/>
            <person name="Yadav M."/>
            <person name="Pandit A."/>
            <person name="Bhargava A."/>
            <person name="Sureshbabu K."/>
            <person name="Batra K."/>
            <person name="Sharma T.R."/>
            <person name="Mohapatra T."/>
            <person name="Singh N.K."/>
            <person name="Messing J."/>
            <person name="Nelson A.B."/>
            <person name="Fuks G."/>
            <person name="Kavchok S."/>
            <person name="Keizer G."/>
            <person name="Linton E."/>
            <person name="Llaca V."/>
            <person name="Song R."/>
            <person name="Tanyolac B."/>
            <person name="Young S."/>
            <person name="Ho-Il K."/>
            <person name="Hahn J.H."/>
            <person name="Sangsakoo G."/>
            <person name="Vanavichit A."/>
            <person name="de Mattos Luiz.A.T."/>
            <person name="Zimmer P.D."/>
            <person name="Malone G."/>
            <person name="Dellagostin O."/>
            <person name="de Oliveira A.C."/>
            <person name="Bevan M."/>
            <person name="Bancroft I."/>
            <person name="Minx P."/>
            <person name="Cordum H."/>
            <person name="Wilson R."/>
            <person name="Cheng Z."/>
            <person name="Jin W."/>
            <person name="Jiang J."/>
            <person name="Leong S.A."/>
            <person name="Iwama H."/>
            <person name="Gojobori T."/>
            <person name="Itoh T."/>
            <person name="Niimura Y."/>
            <person name="Fujii Y."/>
            <person name="Habara T."/>
            <person name="Sakai H."/>
            <person name="Sato Y."/>
            <person name="Wilson G."/>
            <person name="Kumar K."/>
            <person name="McCouch S."/>
            <person name="Juretic N."/>
            <person name="Hoen D."/>
            <person name="Wright S."/>
            <person name="Bruskiewich R."/>
            <person name="Bureau T."/>
            <person name="Miyao A."/>
            <person name="Hirochika H."/>
            <person name="Nishikawa T."/>
            <person name="Kadowaki K."/>
            <person name="Sugiura M."/>
            <person name="Burr B."/>
            <person name="Sasaki T."/>
        </authorList>
    </citation>
    <scope>NUCLEOTIDE SEQUENCE [LARGE SCALE GENOMIC DNA]</scope>
    <source>
        <strain evidence="3">cv. Nipponbare</strain>
    </source>
</reference>
<feature type="compositionally biased region" description="Low complexity" evidence="1">
    <location>
        <begin position="118"/>
        <end position="127"/>
    </location>
</feature>
<accession>A0A0P0WSV4</accession>
<feature type="region of interest" description="Disordered" evidence="1">
    <location>
        <begin position="1"/>
        <end position="53"/>
    </location>
</feature>
<evidence type="ECO:0000256" key="1">
    <source>
        <dbReference type="SAM" id="MobiDB-lite"/>
    </source>
</evidence>
<dbReference type="Gramene" id="Os06t0154800-01">
    <property type="protein sequence ID" value="Os06t0154800-01"/>
    <property type="gene ID" value="Os06g0154800"/>
</dbReference>
<dbReference type="Proteomes" id="UP000059680">
    <property type="component" value="Chromosome 6"/>
</dbReference>
<dbReference type="InParanoid" id="A0A0P0WSV4"/>
<dbReference type="EMBL" id="AP014962">
    <property type="protein sequence ID" value="BAS96227.1"/>
    <property type="molecule type" value="Genomic_DNA"/>
</dbReference>
<organism evidence="2 3">
    <name type="scientific">Oryza sativa subsp. japonica</name>
    <name type="common">Rice</name>
    <dbReference type="NCBI Taxonomy" id="39947"/>
    <lineage>
        <taxon>Eukaryota</taxon>
        <taxon>Viridiplantae</taxon>
        <taxon>Streptophyta</taxon>
        <taxon>Embryophyta</taxon>
        <taxon>Tracheophyta</taxon>
        <taxon>Spermatophyta</taxon>
        <taxon>Magnoliopsida</taxon>
        <taxon>Liliopsida</taxon>
        <taxon>Poales</taxon>
        <taxon>Poaceae</taxon>
        <taxon>BOP clade</taxon>
        <taxon>Oryzoideae</taxon>
        <taxon>Oryzeae</taxon>
        <taxon>Oryzinae</taxon>
        <taxon>Oryza</taxon>
        <taxon>Oryza sativa</taxon>
    </lineage>
</organism>